<dbReference type="EMBL" id="OIVN01004148">
    <property type="protein sequence ID" value="SPD15751.1"/>
    <property type="molecule type" value="Genomic_DNA"/>
</dbReference>
<sequence length="34" mass="3764">MLAEQAVDRWSLSFFLRGQRDGPAVAGCGLSRLR</sequence>
<proteinExistence type="predicted"/>
<protein>
    <submittedName>
        <fullName evidence="1">Uncharacterized protein</fullName>
    </submittedName>
</protein>
<gene>
    <name evidence="1" type="ORF">FSB_LOCUS43633</name>
</gene>
<name>A0A2N9HVT6_FAGSY</name>
<reference evidence="1" key="1">
    <citation type="submission" date="2018-02" db="EMBL/GenBank/DDBJ databases">
        <authorList>
            <person name="Cohen D.B."/>
            <person name="Kent A.D."/>
        </authorList>
    </citation>
    <scope>NUCLEOTIDE SEQUENCE</scope>
</reference>
<evidence type="ECO:0000313" key="1">
    <source>
        <dbReference type="EMBL" id="SPD15751.1"/>
    </source>
</evidence>
<organism evidence="1">
    <name type="scientific">Fagus sylvatica</name>
    <name type="common">Beechnut</name>
    <dbReference type="NCBI Taxonomy" id="28930"/>
    <lineage>
        <taxon>Eukaryota</taxon>
        <taxon>Viridiplantae</taxon>
        <taxon>Streptophyta</taxon>
        <taxon>Embryophyta</taxon>
        <taxon>Tracheophyta</taxon>
        <taxon>Spermatophyta</taxon>
        <taxon>Magnoliopsida</taxon>
        <taxon>eudicotyledons</taxon>
        <taxon>Gunneridae</taxon>
        <taxon>Pentapetalae</taxon>
        <taxon>rosids</taxon>
        <taxon>fabids</taxon>
        <taxon>Fagales</taxon>
        <taxon>Fagaceae</taxon>
        <taxon>Fagus</taxon>
    </lineage>
</organism>
<accession>A0A2N9HVT6</accession>
<dbReference type="AlphaFoldDB" id="A0A2N9HVT6"/>